<dbReference type="InterPro" id="IPR011051">
    <property type="entry name" value="RmlC_Cupin_sf"/>
</dbReference>
<dbReference type="InterPro" id="IPR018062">
    <property type="entry name" value="HTH_AraC-typ_CS"/>
</dbReference>
<dbReference type="InterPro" id="IPR003313">
    <property type="entry name" value="AraC-bd"/>
</dbReference>
<dbReference type="SUPFAM" id="SSF46689">
    <property type="entry name" value="Homeodomain-like"/>
    <property type="match status" value="1"/>
</dbReference>
<dbReference type="InterPro" id="IPR009057">
    <property type="entry name" value="Homeodomain-like_sf"/>
</dbReference>
<dbReference type="PROSITE" id="PS00041">
    <property type="entry name" value="HTH_ARAC_FAMILY_1"/>
    <property type="match status" value="1"/>
</dbReference>
<evidence type="ECO:0000259" key="4">
    <source>
        <dbReference type="PROSITE" id="PS01124"/>
    </source>
</evidence>
<evidence type="ECO:0000313" key="5">
    <source>
        <dbReference type="EMBL" id="MBD7958989.1"/>
    </source>
</evidence>
<dbReference type="Pfam" id="PF02311">
    <property type="entry name" value="AraC_binding"/>
    <property type="match status" value="1"/>
</dbReference>
<dbReference type="PANTHER" id="PTHR11019">
    <property type="entry name" value="HTH-TYPE TRANSCRIPTIONAL REGULATOR NIMR"/>
    <property type="match status" value="1"/>
</dbReference>
<evidence type="ECO:0000256" key="2">
    <source>
        <dbReference type="ARBA" id="ARBA00023125"/>
    </source>
</evidence>
<sequence length="278" mass="30662">MGFASPDRQGHALEPCQAQTASDLPVSGVVECYPAAHVVPPHSHPHGHLIYASTGVLLVKAATGQWLVPPTTAVWLRPCVEHELMAMTAVTAHGIFIAEHIAKELPQMDCVVNVSPLMREIISALVNGPLEPPLQLRDALLGQLLVQELKTVGHLPFYLPWPDDQQMSEVCEYLMRHPSHANNADSIAQRYAMTSKTLHRRFLKSTGMNFGQWRQKMRLIKSIEMLLQGRAIITVAAQSGYDSHSAYCVAFKKTFGCPPSEFIAAARNIKNNAQEMSP</sequence>
<reference evidence="5 6" key="1">
    <citation type="submission" date="2020-08" db="EMBL/GenBank/DDBJ databases">
        <title>A Genomic Blueprint of the Chicken Gut Microbiome.</title>
        <authorList>
            <person name="Gilroy R."/>
            <person name="Ravi A."/>
            <person name="Getino M."/>
            <person name="Pursley I."/>
            <person name="Horton D.L."/>
            <person name="Alikhan N.-F."/>
            <person name="Baker D."/>
            <person name="Gharbi K."/>
            <person name="Hall N."/>
            <person name="Watson M."/>
            <person name="Adriaenssens E.M."/>
            <person name="Foster-Nyarko E."/>
            <person name="Jarju S."/>
            <person name="Secka A."/>
            <person name="Antonio M."/>
            <person name="Oren A."/>
            <person name="Chaudhuri R."/>
            <person name="La Ragione R.M."/>
            <person name="Hildebrand F."/>
            <person name="Pallen M.J."/>
        </authorList>
    </citation>
    <scope>NUCLEOTIDE SEQUENCE [LARGE SCALE GENOMIC DNA]</scope>
    <source>
        <strain evidence="5 6">Sa2CVA6</strain>
    </source>
</reference>
<dbReference type="CDD" id="cd06124">
    <property type="entry name" value="cupin_NimR-like_N"/>
    <property type="match status" value="1"/>
</dbReference>
<evidence type="ECO:0000313" key="6">
    <source>
        <dbReference type="Proteomes" id="UP000634919"/>
    </source>
</evidence>
<gene>
    <name evidence="5" type="ORF">H9646_00700</name>
</gene>
<feature type="domain" description="HTH araC/xylS-type" evidence="4">
    <location>
        <begin position="168"/>
        <end position="265"/>
    </location>
</feature>
<dbReference type="PROSITE" id="PS01124">
    <property type="entry name" value="HTH_ARAC_FAMILY_2"/>
    <property type="match status" value="1"/>
</dbReference>
<evidence type="ECO:0000256" key="3">
    <source>
        <dbReference type="ARBA" id="ARBA00023163"/>
    </source>
</evidence>
<proteinExistence type="predicted"/>
<accession>A0ABR8S685</accession>
<keyword evidence="6" id="KW-1185">Reference proteome</keyword>
<keyword evidence="2" id="KW-0238">DNA-binding</keyword>
<organism evidence="5 6">
    <name type="scientific">Comamonas avium</name>
    <dbReference type="NCBI Taxonomy" id="2762231"/>
    <lineage>
        <taxon>Bacteria</taxon>
        <taxon>Pseudomonadati</taxon>
        <taxon>Pseudomonadota</taxon>
        <taxon>Betaproteobacteria</taxon>
        <taxon>Burkholderiales</taxon>
        <taxon>Comamonadaceae</taxon>
        <taxon>Comamonas</taxon>
    </lineage>
</organism>
<dbReference type="InterPro" id="IPR018060">
    <property type="entry name" value="HTH_AraC"/>
</dbReference>
<dbReference type="EMBL" id="JACSQK010000001">
    <property type="protein sequence ID" value="MBD7958989.1"/>
    <property type="molecule type" value="Genomic_DNA"/>
</dbReference>
<name>A0ABR8S685_9BURK</name>
<dbReference type="Pfam" id="PF12833">
    <property type="entry name" value="HTH_18"/>
    <property type="match status" value="1"/>
</dbReference>
<evidence type="ECO:0000256" key="1">
    <source>
        <dbReference type="ARBA" id="ARBA00023015"/>
    </source>
</evidence>
<dbReference type="SUPFAM" id="SSF51182">
    <property type="entry name" value="RmlC-like cupins"/>
    <property type="match status" value="1"/>
</dbReference>
<keyword evidence="1" id="KW-0805">Transcription regulation</keyword>
<dbReference type="SMART" id="SM00342">
    <property type="entry name" value="HTH_ARAC"/>
    <property type="match status" value="1"/>
</dbReference>
<protein>
    <submittedName>
        <fullName evidence="5">Helix-turn-helix transcriptional regulator</fullName>
    </submittedName>
</protein>
<dbReference type="Gene3D" id="1.10.10.60">
    <property type="entry name" value="Homeodomain-like"/>
    <property type="match status" value="1"/>
</dbReference>
<dbReference type="PANTHER" id="PTHR11019:SF199">
    <property type="entry name" value="HTH-TYPE TRANSCRIPTIONAL REGULATOR NIMR"/>
    <property type="match status" value="1"/>
</dbReference>
<keyword evidence="3" id="KW-0804">Transcription</keyword>
<comment type="caution">
    <text evidence="5">The sequence shown here is derived from an EMBL/GenBank/DDBJ whole genome shotgun (WGS) entry which is preliminary data.</text>
</comment>
<dbReference type="Proteomes" id="UP000634919">
    <property type="component" value="Unassembled WGS sequence"/>
</dbReference>